<reference evidence="2 3" key="1">
    <citation type="journal article" date="2020" name="ISME J.">
        <title>Uncovering the hidden diversity of litter-decomposition mechanisms in mushroom-forming fungi.</title>
        <authorList>
            <person name="Floudas D."/>
            <person name="Bentzer J."/>
            <person name="Ahren D."/>
            <person name="Johansson T."/>
            <person name="Persson P."/>
            <person name="Tunlid A."/>
        </authorList>
    </citation>
    <scope>NUCLEOTIDE SEQUENCE [LARGE SCALE GENOMIC DNA]</scope>
    <source>
        <strain evidence="2 3">CBS 101986</strain>
    </source>
</reference>
<evidence type="ECO:0000256" key="1">
    <source>
        <dbReference type="SAM" id="MobiDB-lite"/>
    </source>
</evidence>
<keyword evidence="3" id="KW-1185">Reference proteome</keyword>
<name>A0A8H5BSZ7_9AGAR</name>
<feature type="compositionally biased region" description="Polar residues" evidence="1">
    <location>
        <begin position="652"/>
        <end position="669"/>
    </location>
</feature>
<feature type="compositionally biased region" description="Polar residues" evidence="1">
    <location>
        <begin position="374"/>
        <end position="396"/>
    </location>
</feature>
<feature type="compositionally biased region" description="Polar residues" evidence="1">
    <location>
        <begin position="616"/>
        <end position="635"/>
    </location>
</feature>
<evidence type="ECO:0000313" key="3">
    <source>
        <dbReference type="Proteomes" id="UP000567179"/>
    </source>
</evidence>
<accession>A0A8H5BSZ7</accession>
<dbReference type="Proteomes" id="UP000567179">
    <property type="component" value="Unassembled WGS sequence"/>
</dbReference>
<dbReference type="EMBL" id="JAACJJ010000003">
    <property type="protein sequence ID" value="KAF5328671.1"/>
    <property type="molecule type" value="Genomic_DNA"/>
</dbReference>
<feature type="compositionally biased region" description="Pro residues" evidence="1">
    <location>
        <begin position="525"/>
        <end position="534"/>
    </location>
</feature>
<sequence length="722" mass="77982">MKDFLRRPSAVAVSDSPSSSSANRVLNAEPTLTSPRMSILPSVRIPLLRRHESEAPPSNKKSPLLSLCLSSQSFLDSCVRAKSSGRVLYEIKTSETSTSILRSDSNHVFVRAASVKWPRVLPAQANDADVVLVQMKGARWTGGESVLRHSSTPNGPRKFNIPEYSQSMKWKRYGTVYWCTTSAVKGPIAVLEMAKGSEPTKLTLYETLHDKYDRDGLAHFQGVSVLLMDYILTTALLLVTDVQEWMVVQKYEESDAVPSLSLPSLVAGSNAADKSLTSDPQLRKIMYGEPIYPKLSRQDLRSKHSSSSTTPSMPGGPLTPTSSTSAIGTSYLSTYGDLEDPSPFSTSHMLNSKQPLGSIMSMSDDYDDDDFSIAPSTRPASPATESVFFSPSSAPGHQQFDPLFYGSPNAPPVPPLPTHLHPSHSQSFSYSRARNSRMLAGASLPASPTTAVSRGFQPALPSPLSSEFPPNMHTSATRNVSSSTHNEGPPGASVNVSPERAGSIRSVTSTMSRRSVTTGVRRPLPRPPPIPPPAANAIEVAPTVSIPTPKPSSMPRRAQSSGQLRNQYNSASTKEAIPPVPTRPQRSLPQPPPSTSNSAIKPLAGLSLNEEEDFESAQTKTRPSAVSNTEESGSRLTPAPLDVYGRRPPITKASQEELTNWVHSLTSPQRDLPPDPLPSSSIYDVPPPAYDTIDFGSQENGVHRRRHTTRRRAATQSEAGGP</sequence>
<feature type="region of interest" description="Disordered" evidence="1">
    <location>
        <begin position="1"/>
        <end position="25"/>
    </location>
</feature>
<dbReference type="AlphaFoldDB" id="A0A8H5BSZ7"/>
<organism evidence="2 3">
    <name type="scientific">Psilocybe cf. subviscida</name>
    <dbReference type="NCBI Taxonomy" id="2480587"/>
    <lineage>
        <taxon>Eukaryota</taxon>
        <taxon>Fungi</taxon>
        <taxon>Dikarya</taxon>
        <taxon>Basidiomycota</taxon>
        <taxon>Agaricomycotina</taxon>
        <taxon>Agaricomycetes</taxon>
        <taxon>Agaricomycetidae</taxon>
        <taxon>Agaricales</taxon>
        <taxon>Agaricineae</taxon>
        <taxon>Strophariaceae</taxon>
        <taxon>Psilocybe</taxon>
    </lineage>
</organism>
<evidence type="ECO:0000313" key="2">
    <source>
        <dbReference type="EMBL" id="KAF5328671.1"/>
    </source>
</evidence>
<feature type="compositionally biased region" description="Low complexity" evidence="1">
    <location>
        <begin position="305"/>
        <end position="325"/>
    </location>
</feature>
<gene>
    <name evidence="2" type="ORF">D9619_011658</name>
</gene>
<feature type="compositionally biased region" description="Polar residues" evidence="1">
    <location>
        <begin position="558"/>
        <end position="573"/>
    </location>
</feature>
<feature type="compositionally biased region" description="Basic residues" evidence="1">
    <location>
        <begin position="703"/>
        <end position="713"/>
    </location>
</feature>
<feature type="region of interest" description="Disordered" evidence="1">
    <location>
        <begin position="444"/>
        <end position="722"/>
    </location>
</feature>
<feature type="compositionally biased region" description="Polar residues" evidence="1">
    <location>
        <begin position="472"/>
        <end position="486"/>
    </location>
</feature>
<protein>
    <submittedName>
        <fullName evidence="2">Uncharacterized protein</fullName>
    </submittedName>
</protein>
<feature type="region of interest" description="Disordered" evidence="1">
    <location>
        <begin position="355"/>
        <end position="432"/>
    </location>
</feature>
<comment type="caution">
    <text evidence="2">The sequence shown here is derived from an EMBL/GenBank/DDBJ whole genome shotgun (WGS) entry which is preliminary data.</text>
</comment>
<feature type="compositionally biased region" description="Low complexity" evidence="1">
    <location>
        <begin position="8"/>
        <end position="22"/>
    </location>
</feature>
<dbReference type="OrthoDB" id="3270497at2759"/>
<proteinExistence type="predicted"/>
<feature type="compositionally biased region" description="Low complexity" evidence="1">
    <location>
        <begin position="503"/>
        <end position="522"/>
    </location>
</feature>
<feature type="region of interest" description="Disordered" evidence="1">
    <location>
        <begin position="297"/>
        <end position="325"/>
    </location>
</feature>